<keyword evidence="1" id="KW-1133">Transmembrane helix</keyword>
<evidence type="ECO:0000313" key="2">
    <source>
        <dbReference type="EMBL" id="JAF99417.1"/>
    </source>
</evidence>
<feature type="transmembrane region" description="Helical" evidence="1">
    <location>
        <begin position="65"/>
        <end position="88"/>
    </location>
</feature>
<keyword evidence="1" id="KW-0812">Transmembrane</keyword>
<name>A0A0A9VZ08_LYGHE</name>
<evidence type="ECO:0000256" key="1">
    <source>
        <dbReference type="SAM" id="Phobius"/>
    </source>
</evidence>
<keyword evidence="1" id="KW-0472">Membrane</keyword>
<protein>
    <submittedName>
        <fullName evidence="2">Putative G-protein coupled receptor 139</fullName>
    </submittedName>
</protein>
<proteinExistence type="predicted"/>
<dbReference type="EMBL" id="GBHO01044186">
    <property type="protein sequence ID" value="JAF99417.1"/>
    <property type="molecule type" value="Transcribed_RNA"/>
</dbReference>
<dbReference type="PANTHER" id="PTHR46641">
    <property type="entry name" value="FMRFAMIDE RECEPTOR-RELATED"/>
    <property type="match status" value="1"/>
</dbReference>
<dbReference type="InterPro" id="IPR052954">
    <property type="entry name" value="GPCR-Ligand_Int"/>
</dbReference>
<gene>
    <name evidence="2" type="primary">GPR139</name>
    <name evidence="2" type="ORF">CM83_104264</name>
</gene>
<dbReference type="SUPFAM" id="SSF81321">
    <property type="entry name" value="Family A G protein-coupled receptor-like"/>
    <property type="match status" value="1"/>
</dbReference>
<organism evidence="2">
    <name type="scientific">Lygus hesperus</name>
    <name type="common">Western plant bug</name>
    <dbReference type="NCBI Taxonomy" id="30085"/>
    <lineage>
        <taxon>Eukaryota</taxon>
        <taxon>Metazoa</taxon>
        <taxon>Ecdysozoa</taxon>
        <taxon>Arthropoda</taxon>
        <taxon>Hexapoda</taxon>
        <taxon>Insecta</taxon>
        <taxon>Pterygota</taxon>
        <taxon>Neoptera</taxon>
        <taxon>Paraneoptera</taxon>
        <taxon>Hemiptera</taxon>
        <taxon>Heteroptera</taxon>
        <taxon>Panheteroptera</taxon>
        <taxon>Cimicomorpha</taxon>
        <taxon>Miridae</taxon>
        <taxon>Mirini</taxon>
        <taxon>Lygus</taxon>
    </lineage>
</organism>
<dbReference type="PANTHER" id="PTHR46641:SF2">
    <property type="entry name" value="FMRFAMIDE RECEPTOR"/>
    <property type="match status" value="1"/>
</dbReference>
<reference evidence="2" key="1">
    <citation type="journal article" date="2014" name="PLoS ONE">
        <title>Transcriptome-Based Identification of ABC Transporters in the Western Tarnished Plant Bug Lygus hesperus.</title>
        <authorList>
            <person name="Hull J.J."/>
            <person name="Chaney K."/>
            <person name="Geib S.M."/>
            <person name="Fabrick J.A."/>
            <person name="Brent C.S."/>
            <person name="Walsh D."/>
            <person name="Lavine L.C."/>
        </authorList>
    </citation>
    <scope>NUCLEOTIDE SEQUENCE</scope>
</reference>
<dbReference type="Gene3D" id="1.20.1070.10">
    <property type="entry name" value="Rhodopsin 7-helix transmembrane proteins"/>
    <property type="match status" value="1"/>
</dbReference>
<dbReference type="AlphaFoldDB" id="A0A0A9VZ08"/>
<sequence length="109" mass="12662">YIAVCYPFKYQEICSYSRTLKATAAITFFAILYNLPRFWFRKGAWFGTRTNLLLDGSIEHEKPLILFYLIWLDPSIVYLLPLAAIAICNTTICIKVRIWATIVCFPKTN</sequence>
<accession>A0A0A9VZ08</accession>
<reference evidence="2" key="2">
    <citation type="submission" date="2014-07" db="EMBL/GenBank/DDBJ databases">
        <authorList>
            <person name="Hull J."/>
        </authorList>
    </citation>
    <scope>NUCLEOTIDE SEQUENCE</scope>
</reference>
<keyword evidence="2" id="KW-0675">Receptor</keyword>
<feature type="non-terminal residue" evidence="2">
    <location>
        <position position="1"/>
    </location>
</feature>
<feature type="transmembrane region" description="Helical" evidence="1">
    <location>
        <begin position="20"/>
        <end position="40"/>
    </location>
</feature>